<comment type="caution">
    <text evidence="2">The sequence shown here is derived from an EMBL/GenBank/DDBJ whole genome shotgun (WGS) entry which is preliminary data.</text>
</comment>
<dbReference type="EMBL" id="JAPVEB010000001">
    <property type="protein sequence ID" value="KAJ5284196.1"/>
    <property type="molecule type" value="Genomic_DNA"/>
</dbReference>
<reference evidence="2 3" key="1">
    <citation type="journal article" date="2023" name="IMA Fungus">
        <title>Comparative genomic study of the Penicillium genus elucidates a diverse pangenome and 15 lateral gene transfer events.</title>
        <authorList>
            <person name="Petersen C."/>
            <person name="Sorensen T."/>
            <person name="Nielsen M.R."/>
            <person name="Sondergaard T.E."/>
            <person name="Sorensen J.L."/>
            <person name="Fitzpatrick D.A."/>
            <person name="Frisvad J.C."/>
            <person name="Nielsen K.L."/>
        </authorList>
    </citation>
    <scope>NUCLEOTIDE SEQUENCE [LARGE SCALE GENOMIC DNA]</scope>
    <source>
        <strain evidence="2 3">IBT 3361</strain>
    </source>
</reference>
<protein>
    <submittedName>
        <fullName evidence="2">Uncharacterized protein</fullName>
    </submittedName>
</protein>
<evidence type="ECO:0000256" key="1">
    <source>
        <dbReference type="SAM" id="MobiDB-lite"/>
    </source>
</evidence>
<dbReference type="Proteomes" id="UP001220256">
    <property type="component" value="Unassembled WGS sequence"/>
</dbReference>
<evidence type="ECO:0000313" key="2">
    <source>
        <dbReference type="EMBL" id="KAJ5284196.1"/>
    </source>
</evidence>
<sequence length="72" mass="8015">MHLEPVIHNQGRRIGGIAKPEKHLHGPRDLRPRTRAKRHRYLQLPAPPTAGQPSGRHLVCGDGGAEKRLHLA</sequence>
<proteinExistence type="predicted"/>
<evidence type="ECO:0000313" key="3">
    <source>
        <dbReference type="Proteomes" id="UP001220256"/>
    </source>
</evidence>
<accession>A0ABQ8WZQ9</accession>
<gene>
    <name evidence="2" type="ORF">N7505_002176</name>
</gene>
<name>A0ABQ8WZQ9_PENCH</name>
<feature type="region of interest" description="Disordered" evidence="1">
    <location>
        <begin position="1"/>
        <end position="72"/>
    </location>
</feature>
<keyword evidence="3" id="KW-1185">Reference proteome</keyword>
<feature type="compositionally biased region" description="Basic and acidic residues" evidence="1">
    <location>
        <begin position="19"/>
        <end position="32"/>
    </location>
</feature>
<organism evidence="2 3">
    <name type="scientific">Penicillium chrysogenum</name>
    <name type="common">Penicillium notatum</name>
    <dbReference type="NCBI Taxonomy" id="5076"/>
    <lineage>
        <taxon>Eukaryota</taxon>
        <taxon>Fungi</taxon>
        <taxon>Dikarya</taxon>
        <taxon>Ascomycota</taxon>
        <taxon>Pezizomycotina</taxon>
        <taxon>Eurotiomycetes</taxon>
        <taxon>Eurotiomycetidae</taxon>
        <taxon>Eurotiales</taxon>
        <taxon>Aspergillaceae</taxon>
        <taxon>Penicillium</taxon>
        <taxon>Penicillium chrysogenum species complex</taxon>
    </lineage>
</organism>